<reference evidence="1 2" key="1">
    <citation type="submission" date="2021-02" db="EMBL/GenBank/DDBJ databases">
        <title>De Novo genome assembly of isolated myxobacteria.</title>
        <authorList>
            <person name="Stevens D.C."/>
        </authorList>
    </citation>
    <scope>NUCLEOTIDE SEQUENCE [LARGE SCALE GENOMIC DNA]</scope>
    <source>
        <strain evidence="1 2">SCHIC003</strain>
    </source>
</reference>
<keyword evidence="2" id="KW-1185">Reference proteome</keyword>
<dbReference type="Proteomes" id="UP000663090">
    <property type="component" value="Chromosome"/>
</dbReference>
<evidence type="ECO:0000313" key="1">
    <source>
        <dbReference type="EMBL" id="QSQ11942.1"/>
    </source>
</evidence>
<evidence type="ECO:0000313" key="2">
    <source>
        <dbReference type="Proteomes" id="UP000663090"/>
    </source>
</evidence>
<dbReference type="RefSeq" id="WP_206713681.1">
    <property type="nucleotide sequence ID" value="NZ_CP071091.1"/>
</dbReference>
<protein>
    <submittedName>
        <fullName evidence="1">Uncharacterized protein</fullName>
    </submittedName>
</protein>
<organism evidence="1 2">
    <name type="scientific">Myxococcus landrumensis</name>
    <dbReference type="NCBI Taxonomy" id="2813577"/>
    <lineage>
        <taxon>Bacteria</taxon>
        <taxon>Pseudomonadati</taxon>
        <taxon>Myxococcota</taxon>
        <taxon>Myxococcia</taxon>
        <taxon>Myxococcales</taxon>
        <taxon>Cystobacterineae</taxon>
        <taxon>Myxococcaceae</taxon>
        <taxon>Myxococcus</taxon>
    </lineage>
</organism>
<gene>
    <name evidence="1" type="ORF">JY572_26585</name>
</gene>
<name>A0ABX7MZQ8_9BACT</name>
<sequence>MARRPSYEESWNLTYLVEQLRELISLDFPLDDTLSHELEGTLTRLVTRHQQLRGLHHLANAEHPAEDLQVLHEDLEHTDHELLTTLPGLLEKLRDVLL</sequence>
<dbReference type="EMBL" id="CP071091">
    <property type="protein sequence ID" value="QSQ11942.1"/>
    <property type="molecule type" value="Genomic_DNA"/>
</dbReference>
<proteinExistence type="predicted"/>
<accession>A0ABX7MZQ8</accession>